<dbReference type="EMBL" id="ML986485">
    <property type="protein sequence ID" value="KAF2279945.1"/>
    <property type="molecule type" value="Genomic_DNA"/>
</dbReference>
<feature type="compositionally biased region" description="Basic residues" evidence="1">
    <location>
        <begin position="256"/>
        <end position="265"/>
    </location>
</feature>
<evidence type="ECO:0000259" key="2">
    <source>
        <dbReference type="SMART" id="SM00382"/>
    </source>
</evidence>
<feature type="region of interest" description="Disordered" evidence="1">
    <location>
        <begin position="17"/>
        <end position="80"/>
    </location>
</feature>
<feature type="compositionally biased region" description="Polar residues" evidence="1">
    <location>
        <begin position="724"/>
        <end position="737"/>
    </location>
</feature>
<feature type="compositionally biased region" description="Basic and acidic residues" evidence="1">
    <location>
        <begin position="69"/>
        <end position="79"/>
    </location>
</feature>
<organism evidence="3 4">
    <name type="scientific">Westerdykella ornata</name>
    <dbReference type="NCBI Taxonomy" id="318751"/>
    <lineage>
        <taxon>Eukaryota</taxon>
        <taxon>Fungi</taxon>
        <taxon>Dikarya</taxon>
        <taxon>Ascomycota</taxon>
        <taxon>Pezizomycotina</taxon>
        <taxon>Dothideomycetes</taxon>
        <taxon>Pleosporomycetidae</taxon>
        <taxon>Pleosporales</taxon>
        <taxon>Sporormiaceae</taxon>
        <taxon>Westerdykella</taxon>
    </lineage>
</organism>
<feature type="region of interest" description="Disordered" evidence="1">
    <location>
        <begin position="123"/>
        <end position="151"/>
    </location>
</feature>
<keyword evidence="4" id="KW-1185">Reference proteome</keyword>
<dbReference type="InterPro" id="IPR003593">
    <property type="entry name" value="AAA+_ATPase"/>
</dbReference>
<reference evidence="3" key="1">
    <citation type="journal article" date="2020" name="Stud. Mycol.">
        <title>101 Dothideomycetes genomes: a test case for predicting lifestyles and emergence of pathogens.</title>
        <authorList>
            <person name="Haridas S."/>
            <person name="Albert R."/>
            <person name="Binder M."/>
            <person name="Bloem J."/>
            <person name="Labutti K."/>
            <person name="Salamov A."/>
            <person name="Andreopoulos B."/>
            <person name="Baker S."/>
            <person name="Barry K."/>
            <person name="Bills G."/>
            <person name="Bluhm B."/>
            <person name="Cannon C."/>
            <person name="Castanera R."/>
            <person name="Culley D."/>
            <person name="Daum C."/>
            <person name="Ezra D."/>
            <person name="Gonzalez J."/>
            <person name="Henrissat B."/>
            <person name="Kuo A."/>
            <person name="Liang C."/>
            <person name="Lipzen A."/>
            <person name="Lutzoni F."/>
            <person name="Magnuson J."/>
            <person name="Mondo S."/>
            <person name="Nolan M."/>
            <person name="Ohm R."/>
            <person name="Pangilinan J."/>
            <person name="Park H.-J."/>
            <person name="Ramirez L."/>
            <person name="Alfaro M."/>
            <person name="Sun H."/>
            <person name="Tritt A."/>
            <person name="Yoshinaga Y."/>
            <person name="Zwiers L.-H."/>
            <person name="Turgeon B."/>
            <person name="Goodwin S."/>
            <person name="Spatafora J."/>
            <person name="Crous P."/>
            <person name="Grigoriev I."/>
        </authorList>
    </citation>
    <scope>NUCLEOTIDE SEQUENCE</scope>
    <source>
        <strain evidence="3">CBS 379.55</strain>
    </source>
</reference>
<dbReference type="SUPFAM" id="SSF52540">
    <property type="entry name" value="P-loop containing nucleoside triphosphate hydrolases"/>
    <property type="match status" value="1"/>
</dbReference>
<name>A0A6A6JUM0_WESOR</name>
<accession>A0A6A6JUM0</accession>
<feature type="compositionally biased region" description="Basic and acidic residues" evidence="1">
    <location>
        <begin position="50"/>
        <end position="60"/>
    </location>
</feature>
<feature type="region of interest" description="Disordered" evidence="1">
    <location>
        <begin position="566"/>
        <end position="597"/>
    </location>
</feature>
<feature type="region of interest" description="Disordered" evidence="1">
    <location>
        <begin position="365"/>
        <end position="393"/>
    </location>
</feature>
<feature type="domain" description="AAA+ ATPase" evidence="2">
    <location>
        <begin position="636"/>
        <end position="852"/>
    </location>
</feature>
<dbReference type="SMART" id="SM00382">
    <property type="entry name" value="AAA"/>
    <property type="match status" value="1"/>
</dbReference>
<dbReference type="AlphaFoldDB" id="A0A6A6JUM0"/>
<gene>
    <name evidence="3" type="ORF">EI97DRAFT_410794</name>
</gene>
<evidence type="ECO:0000313" key="3">
    <source>
        <dbReference type="EMBL" id="KAF2279945.1"/>
    </source>
</evidence>
<sequence>MALTAVQTVMGHEDKKAIHPFFAKPTSRTIPPEESNVTQASSEAEGDNELDSKQTDPDAPKRRKRSRKALKEGDEDKTACKVQASLQKFGCGVNGRVQNAAEGAGPPLSAELVTSDVLEGSDIANRARRKRRKTSPPAASHGNDTLESGNNDWQQQLQVEAMKVTDAPSSSTVDTDESYNSFPGSGTVASSLGKQTDGADDGEEDGVVHGISSNIILNASTDATPKRRMVKVSKNGKLLSSPDPLESDKSASANGQRKRGKRSQKSRPSFNVVIRYGINAQDRQRIGQKIEDILNGRVGTVRPVTPKKTPSHPPLPAKPTHPFFLGKAPPKAEYQVATAPALDDAPSAPKTLRKTAVTPGKLIAETQRHQGSQQTSVPLFGSVRGGGSGPRSAGAIEAAWPNSDSLHVRDIGSDDFAHVPPNPIHETTHFRPRKQKYNIVNVPQEQDLLVQLSQQLKQNIHGQNLGSKVESGSSRLPHRLLTTGIDIQSKVRKEISAYPSPAHAAVQVHFEDIEHVLTPFDKGICESQSWVHKYGPTMAAQVLQVGKEAAVLRDWLQNLTVKSVQGQRDATLEGGASDSKKPPRKKRKKMEDDFIVSSDEDADDELVEISENEEYGSSDLVPHRARSLKRSRMSRNKNVVIISGPHGCGKSATVYAVAKELCYEVFEINSGSRRSGKDILDRVGDMSENHLVNQGRGETSDKDNSANKEESTQDDLMSEALQRDIQSGRQGTMTSFFKSAPRSTRKAATTAKTKPPAEAKKKALKLTGNKSQASLPAVPKLQPAQKQSLILFEEADILFQEDQQFWAHVTKLAHHSKRPIIITCNNEGLVPTWDLPVAAILRLSPVPISLATDYMITLAAKEGHILENKAVAQLYQSRGFDLRASITELNFWCQMAIGDQKGGLEWIYQRWPPGKDVDQNGRTIRVASEATYISGTGMLPQDTVNAVETIGFDKEHLLLKDAWKDWGLRPNAREPPKQCVHSDTGPSSGSNLDALHGLDRFLDALSSVDLYSRVGLPSYYRYEQEPTDSTLPPIPDKERLNYTSDAPVLQVDHLSDFSDFDTDIFVQINLDLERHFGSSATGVAPGVTSVNRYNELIEIILQDTANKLTQNHIARPEFSAAFDILATPSSSTPSISSLYPLTASAFDRNFSIVVEDLAPYVRSIVSHEQRLEAERLRLSNLLCEGGRSKRPRTTRASRVALEGGTRGSKRRERWFDKDLNRELVMRTAGQSWAGLGTNTEDIEGSSITGGSLGGTQEG</sequence>
<feature type="region of interest" description="Disordered" evidence="1">
    <location>
        <begin position="1234"/>
        <end position="1258"/>
    </location>
</feature>
<dbReference type="PANTHER" id="PTHR23389">
    <property type="entry name" value="CHROMOSOME TRANSMISSION FIDELITY FACTOR 18"/>
    <property type="match status" value="1"/>
</dbReference>
<dbReference type="RefSeq" id="XP_033657484.1">
    <property type="nucleotide sequence ID" value="XM_033796711.1"/>
</dbReference>
<dbReference type="Gene3D" id="3.40.50.300">
    <property type="entry name" value="P-loop containing nucleotide triphosphate hydrolases"/>
    <property type="match status" value="1"/>
</dbReference>
<feature type="compositionally biased region" description="Basic and acidic residues" evidence="1">
    <location>
        <begin position="698"/>
        <end position="711"/>
    </location>
</feature>
<dbReference type="Pfam" id="PF03215">
    <property type="entry name" value="Rad17"/>
    <property type="match status" value="1"/>
</dbReference>
<dbReference type="GO" id="GO:0005634">
    <property type="term" value="C:nucleus"/>
    <property type="evidence" value="ECO:0007669"/>
    <property type="project" value="TreeGrafter"/>
</dbReference>
<feature type="region of interest" description="Disordered" evidence="1">
    <location>
        <begin position="301"/>
        <end position="320"/>
    </location>
</feature>
<dbReference type="GeneID" id="54549886"/>
<feature type="region of interest" description="Disordered" evidence="1">
    <location>
        <begin position="233"/>
        <end position="269"/>
    </location>
</feature>
<dbReference type="InterPro" id="IPR027417">
    <property type="entry name" value="P-loop_NTPase"/>
</dbReference>
<dbReference type="GO" id="GO:0003677">
    <property type="term" value="F:DNA binding"/>
    <property type="evidence" value="ECO:0007669"/>
    <property type="project" value="TreeGrafter"/>
</dbReference>
<feature type="region of interest" description="Disordered" evidence="1">
    <location>
        <begin position="687"/>
        <end position="768"/>
    </location>
</feature>
<feature type="region of interest" description="Disordered" evidence="1">
    <location>
        <begin position="163"/>
        <end position="207"/>
    </location>
</feature>
<feature type="compositionally biased region" description="Polar residues" evidence="1">
    <location>
        <begin position="167"/>
        <end position="194"/>
    </location>
</feature>
<feature type="compositionally biased region" description="Low complexity" evidence="1">
    <location>
        <begin position="739"/>
        <end position="754"/>
    </location>
</feature>
<dbReference type="OrthoDB" id="9996895at2759"/>
<evidence type="ECO:0000256" key="1">
    <source>
        <dbReference type="SAM" id="MobiDB-lite"/>
    </source>
</evidence>
<dbReference type="PANTHER" id="PTHR23389:SF21">
    <property type="entry name" value="ATPASE FAMILY AAA DOMAIN-CONTAINING PROTEIN 5"/>
    <property type="match status" value="1"/>
</dbReference>
<dbReference type="Proteomes" id="UP000800097">
    <property type="component" value="Unassembled WGS sequence"/>
</dbReference>
<evidence type="ECO:0000313" key="4">
    <source>
        <dbReference type="Proteomes" id="UP000800097"/>
    </source>
</evidence>
<feature type="compositionally biased region" description="Polar residues" evidence="1">
    <location>
        <begin position="142"/>
        <end position="151"/>
    </location>
</feature>
<proteinExistence type="predicted"/>
<protein>
    <recommendedName>
        <fullName evidence="2">AAA+ ATPase domain-containing protein</fullName>
    </recommendedName>
</protein>